<protein>
    <submittedName>
        <fullName evidence="1">Uncharacterized protein</fullName>
    </submittedName>
</protein>
<organism evidence="1 2">
    <name type="scientific">Microbispora maris</name>
    <dbReference type="NCBI Taxonomy" id="3144104"/>
    <lineage>
        <taxon>Bacteria</taxon>
        <taxon>Bacillati</taxon>
        <taxon>Actinomycetota</taxon>
        <taxon>Actinomycetes</taxon>
        <taxon>Streptosporangiales</taxon>
        <taxon>Streptosporangiaceae</taxon>
        <taxon>Microbispora</taxon>
    </lineage>
</organism>
<comment type="caution">
    <text evidence="1">The sequence shown here is derived from an EMBL/GenBank/DDBJ whole genome shotgun (WGS) entry which is preliminary data.</text>
</comment>
<proteinExistence type="predicted"/>
<evidence type="ECO:0000313" key="1">
    <source>
        <dbReference type="EMBL" id="MEN3535951.1"/>
    </source>
</evidence>
<sequence>MIVLVTAEAMLSRVWKPARIALAAVLVAVGSCASDGGEIARKEWAELYSAYGVALAVAHPDYGAGPLSDFTREDNTLPTEAPGTIPIDLVPLPAHLATAPRKVALDPAVGGNVDVVTIPDTAATEVLRKGYLEGTGRPLRQRRKVERFLAGLAGAVSAARLGDLSIGVALVVELKEPLTYAEIEASGLEGDRVLFPALGPAHLPLSWSEDNCQPLHTAACEGGTDPVEQFRAWLRGLGPLQRKALTRKAFDLTAMRSTADAGLISGVMVDWTPPADALKMVRDPHVRAAYLMGVVQMQIIP</sequence>
<gene>
    <name evidence="1" type="ORF">AAH991_12610</name>
</gene>
<evidence type="ECO:0000313" key="2">
    <source>
        <dbReference type="Proteomes" id="UP001447516"/>
    </source>
</evidence>
<accession>A0ABV0APX1</accession>
<dbReference type="Proteomes" id="UP001447516">
    <property type="component" value="Unassembled WGS sequence"/>
</dbReference>
<keyword evidence="2" id="KW-1185">Reference proteome</keyword>
<dbReference type="EMBL" id="JBDJAW010000008">
    <property type="protein sequence ID" value="MEN3535951.1"/>
    <property type="molecule type" value="Genomic_DNA"/>
</dbReference>
<reference evidence="1 2" key="1">
    <citation type="submission" date="2024-05" db="EMBL/GenBank/DDBJ databases">
        <title>Microbispora sp.ZYX-F-249.</title>
        <authorList>
            <person name="Xie H."/>
        </authorList>
    </citation>
    <scope>NUCLEOTIDE SEQUENCE [LARGE SCALE GENOMIC DNA]</scope>
    <source>
        <strain evidence="1 2">ZYX-F-249</strain>
    </source>
</reference>
<name>A0ABV0APX1_9ACTN</name>
<dbReference type="RefSeq" id="WP_346225963.1">
    <property type="nucleotide sequence ID" value="NZ_JBDJAW010000008.1"/>
</dbReference>